<feature type="domain" description="Polysaccharide lyase family 8 central" evidence="4">
    <location>
        <begin position="401"/>
        <end position="439"/>
    </location>
</feature>
<evidence type="ECO:0000256" key="1">
    <source>
        <dbReference type="ARBA" id="ARBA00006699"/>
    </source>
</evidence>
<dbReference type="PANTHER" id="PTHR38481:SF1">
    <property type="entry name" value="HYALURONATE LYASE"/>
    <property type="match status" value="1"/>
</dbReference>
<feature type="domain" description="Polysaccharide lyase family 8 central" evidence="4">
    <location>
        <begin position="464"/>
        <end position="684"/>
    </location>
</feature>
<feature type="domain" description="Polysaccharide lyase family 8 C-terminal" evidence="5">
    <location>
        <begin position="707"/>
        <end position="769"/>
    </location>
</feature>
<evidence type="ECO:0000256" key="2">
    <source>
        <dbReference type="ARBA" id="ARBA00023239"/>
    </source>
</evidence>
<dbReference type="AlphaFoldDB" id="A0A0C3LFA9"/>
<proteinExistence type="inferred from homology"/>
<accession>A0A0C3LFA9</accession>
<dbReference type="InterPro" id="IPR014718">
    <property type="entry name" value="GH-type_carb-bd"/>
</dbReference>
<keyword evidence="2 6" id="KW-0456">Lyase</keyword>
<dbReference type="SUPFAM" id="SSF74650">
    <property type="entry name" value="Galactose mutarotase-like"/>
    <property type="match status" value="1"/>
</dbReference>
<feature type="signal peptide" evidence="3">
    <location>
        <begin position="1"/>
        <end position="21"/>
    </location>
</feature>
<dbReference type="OrthoDB" id="5980780at2759"/>
<dbReference type="InterPro" id="IPR003159">
    <property type="entry name" value="Lyase_8_central_dom"/>
</dbReference>
<dbReference type="InterPro" id="IPR008929">
    <property type="entry name" value="Chondroitin_lyas"/>
</dbReference>
<dbReference type="InterPro" id="IPR011071">
    <property type="entry name" value="Lyase_8-like_C"/>
</dbReference>
<dbReference type="InterPro" id="IPR011013">
    <property type="entry name" value="Gal_mutarotase_sf_dom"/>
</dbReference>
<dbReference type="GO" id="GO:0016837">
    <property type="term" value="F:carbon-oxygen lyase activity, acting on polysaccharides"/>
    <property type="evidence" value="ECO:0007669"/>
    <property type="project" value="UniProtKB-ARBA"/>
</dbReference>
<evidence type="ECO:0000313" key="7">
    <source>
        <dbReference type="Proteomes" id="UP000054248"/>
    </source>
</evidence>
<dbReference type="GO" id="GO:0005576">
    <property type="term" value="C:extracellular region"/>
    <property type="evidence" value="ECO:0007669"/>
    <property type="project" value="InterPro"/>
</dbReference>
<name>A0A0C3LFA9_9AGAM</name>
<sequence>MPSNVKRSILALSALSICSRAADDEADLQTLYNGMIPFIVQMYPVKDGAQQLAGWLKNFTATDQWPDVNYTAGCDAQKANWPAQNHWKYSLPLAAAYADVLPQSVNLTGNPPYDFAGNQTVADVLNRAMNWWYQNDFTNNDCIDWVANGTCTCGTPGMWNTNWYSNTILIPREAIQTSLLLNNFITPEQRAAAVHLVERGTTTFGRSKYGLPAITGANTLDISSNLINAGILQALAGNDTGYDLIDDAFERVHNEVQVQEAEKAEALGRMDRSGSTLGFCIPGITARTRTTNLVLSLELPAAGTQWEANDTSQSAFSKHIDGSAWSVYRNTVTNVLHWDFSVLGRFISFPVFDDQATVGLKVNYTQVLQLGQQWKDHNMVRVATSLLKNGTTVNGGKLYGNRMFYNNDYMVQRGKNYVTTVKTLSTRTGNTECVNTRKSKVVSLARHARPEPSSGTIDKLNPSCRLLENPLGFHLGQGVVFNYGSGNEYEDIAAAWDWNLIPGITTNYGETALLCNFTLWRGNRTFVGGASDGEIGVTAMDYLNPYTGAFAYRKAWFFLPDGVQHVIVSNIEDTSGSSDIFHVLDQKVNGAVYMDGKVVTEPKAGARSLWHDSMGYTFDTSESPGYENSAIESAEFATPLRSGDWKAIGTSSSPPANVTIFQAWLRHDTTQLSTPVSYSVYPGTKTAKSFASKAKKHAVYSISRTDVSAAMYAHKSVLMAVFWKRGTVQADLTPSRSVTVSTSEPAIVMVDLKSWVVTVSDPTQTLKEVDVTVRASSVRKHKCAALLHGKGKKVTIKLPQGGDLGKSAFAELC</sequence>
<feature type="chain" id="PRO_5002175749" evidence="3">
    <location>
        <begin position="22"/>
        <end position="813"/>
    </location>
</feature>
<evidence type="ECO:0000259" key="5">
    <source>
        <dbReference type="Pfam" id="PF02884"/>
    </source>
</evidence>
<dbReference type="GO" id="GO:0030246">
    <property type="term" value="F:carbohydrate binding"/>
    <property type="evidence" value="ECO:0007669"/>
    <property type="project" value="InterPro"/>
</dbReference>
<dbReference type="Gene3D" id="2.70.98.10">
    <property type="match status" value="1"/>
</dbReference>
<dbReference type="EMBL" id="KN823186">
    <property type="protein sequence ID" value="KIO20137.1"/>
    <property type="molecule type" value="Genomic_DNA"/>
</dbReference>
<dbReference type="InterPro" id="IPR038970">
    <property type="entry name" value="Lyase_8"/>
</dbReference>
<protein>
    <submittedName>
        <fullName evidence="6">Polysaccharide lyase family 8 protein</fullName>
    </submittedName>
</protein>
<reference evidence="7" key="2">
    <citation type="submission" date="2015-01" db="EMBL/GenBank/DDBJ databases">
        <title>Evolutionary Origins and Diversification of the Mycorrhizal Mutualists.</title>
        <authorList>
            <consortium name="DOE Joint Genome Institute"/>
            <consortium name="Mycorrhizal Genomics Consortium"/>
            <person name="Kohler A."/>
            <person name="Kuo A."/>
            <person name="Nagy L.G."/>
            <person name="Floudas D."/>
            <person name="Copeland A."/>
            <person name="Barry K.W."/>
            <person name="Cichocki N."/>
            <person name="Veneault-Fourrey C."/>
            <person name="LaButti K."/>
            <person name="Lindquist E.A."/>
            <person name="Lipzen A."/>
            <person name="Lundell T."/>
            <person name="Morin E."/>
            <person name="Murat C."/>
            <person name="Riley R."/>
            <person name="Ohm R."/>
            <person name="Sun H."/>
            <person name="Tunlid A."/>
            <person name="Henrissat B."/>
            <person name="Grigoriev I.V."/>
            <person name="Hibbett D.S."/>
            <person name="Martin F."/>
        </authorList>
    </citation>
    <scope>NUCLEOTIDE SEQUENCE [LARGE SCALE GENOMIC DNA]</scope>
    <source>
        <strain evidence="7">MUT 4182</strain>
    </source>
</reference>
<reference evidence="6 7" key="1">
    <citation type="submission" date="2014-04" db="EMBL/GenBank/DDBJ databases">
        <authorList>
            <consortium name="DOE Joint Genome Institute"/>
            <person name="Kuo A."/>
            <person name="Girlanda M."/>
            <person name="Perotto S."/>
            <person name="Kohler A."/>
            <person name="Nagy L.G."/>
            <person name="Floudas D."/>
            <person name="Copeland A."/>
            <person name="Barry K.W."/>
            <person name="Cichocki N."/>
            <person name="Veneault-Fourrey C."/>
            <person name="LaButti K."/>
            <person name="Lindquist E.A."/>
            <person name="Lipzen A."/>
            <person name="Lundell T."/>
            <person name="Morin E."/>
            <person name="Murat C."/>
            <person name="Sun H."/>
            <person name="Tunlid A."/>
            <person name="Henrissat B."/>
            <person name="Grigoriev I.V."/>
            <person name="Hibbett D.S."/>
            <person name="Martin F."/>
            <person name="Nordberg H.P."/>
            <person name="Cantor M.N."/>
            <person name="Hua S.X."/>
        </authorList>
    </citation>
    <scope>NUCLEOTIDE SEQUENCE [LARGE SCALE GENOMIC DNA]</scope>
    <source>
        <strain evidence="6 7">MUT 4182</strain>
    </source>
</reference>
<dbReference type="SUPFAM" id="SSF48230">
    <property type="entry name" value="Chondroitin AC/alginate lyase"/>
    <property type="match status" value="2"/>
</dbReference>
<evidence type="ECO:0000259" key="4">
    <source>
        <dbReference type="Pfam" id="PF02278"/>
    </source>
</evidence>
<evidence type="ECO:0000256" key="3">
    <source>
        <dbReference type="SAM" id="SignalP"/>
    </source>
</evidence>
<keyword evidence="7" id="KW-1185">Reference proteome</keyword>
<gene>
    <name evidence="6" type="ORF">M407DRAFT_30212</name>
</gene>
<organism evidence="6 7">
    <name type="scientific">Tulasnella calospora MUT 4182</name>
    <dbReference type="NCBI Taxonomy" id="1051891"/>
    <lineage>
        <taxon>Eukaryota</taxon>
        <taxon>Fungi</taxon>
        <taxon>Dikarya</taxon>
        <taxon>Basidiomycota</taxon>
        <taxon>Agaricomycotina</taxon>
        <taxon>Agaricomycetes</taxon>
        <taxon>Cantharellales</taxon>
        <taxon>Tulasnellaceae</taxon>
        <taxon>Tulasnella</taxon>
    </lineage>
</organism>
<evidence type="ECO:0000313" key="6">
    <source>
        <dbReference type="EMBL" id="KIO20137.1"/>
    </source>
</evidence>
<dbReference type="SUPFAM" id="SSF49863">
    <property type="entry name" value="Hyaluronate lyase-like, C-terminal domain"/>
    <property type="match status" value="1"/>
</dbReference>
<dbReference type="Pfam" id="PF02278">
    <property type="entry name" value="Lyase_8"/>
    <property type="match status" value="2"/>
</dbReference>
<dbReference type="HOGENOM" id="CLU_004172_3_0_1"/>
<dbReference type="GO" id="GO:0005975">
    <property type="term" value="P:carbohydrate metabolic process"/>
    <property type="evidence" value="ECO:0007669"/>
    <property type="project" value="InterPro"/>
</dbReference>
<dbReference type="Gene3D" id="2.60.220.10">
    <property type="entry name" value="Polysaccharide lyase family 8-like, C-terminal"/>
    <property type="match status" value="1"/>
</dbReference>
<dbReference type="Pfam" id="PF02884">
    <property type="entry name" value="Lyase_8_C"/>
    <property type="match status" value="1"/>
</dbReference>
<dbReference type="InterPro" id="IPR004103">
    <property type="entry name" value="Lyase_8_C"/>
</dbReference>
<dbReference type="Gene3D" id="1.50.10.100">
    <property type="entry name" value="Chondroitin AC/alginate lyase"/>
    <property type="match status" value="2"/>
</dbReference>
<keyword evidence="3" id="KW-0732">Signal</keyword>
<dbReference type="Proteomes" id="UP000054248">
    <property type="component" value="Unassembled WGS sequence"/>
</dbReference>
<comment type="similarity">
    <text evidence="1">Belongs to the polysaccharide lyase 8 family.</text>
</comment>
<dbReference type="PANTHER" id="PTHR38481">
    <property type="entry name" value="HYALURONATE LYASE"/>
    <property type="match status" value="1"/>
</dbReference>